<dbReference type="AlphaFoldDB" id="A0A834SJU6"/>
<name>A0A834SJU6_9FABA</name>
<keyword evidence="2" id="KW-1185">Reference proteome</keyword>
<evidence type="ECO:0000313" key="1">
    <source>
        <dbReference type="EMBL" id="KAF7805568.1"/>
    </source>
</evidence>
<protein>
    <submittedName>
        <fullName evidence="1">Uncharacterized protein</fullName>
    </submittedName>
</protein>
<sequence>MLFNYGKGERVQEQNLTEVLGLVPLVRPFVISVLSSSGCSSSSWDSALEDGTMKALSSFTSKSLSFLFLLLFFFFSKCFSFLGLLAVLELSAIVLFFSVLEFLDEAIEKNTQ</sequence>
<gene>
    <name evidence="1" type="ORF">G2W53_037729</name>
</gene>
<accession>A0A834SJU6</accession>
<evidence type="ECO:0000313" key="2">
    <source>
        <dbReference type="Proteomes" id="UP000634136"/>
    </source>
</evidence>
<proteinExistence type="predicted"/>
<comment type="caution">
    <text evidence="1">The sequence shown here is derived from an EMBL/GenBank/DDBJ whole genome shotgun (WGS) entry which is preliminary data.</text>
</comment>
<dbReference type="Proteomes" id="UP000634136">
    <property type="component" value="Unassembled WGS sequence"/>
</dbReference>
<organism evidence="1 2">
    <name type="scientific">Senna tora</name>
    <dbReference type="NCBI Taxonomy" id="362788"/>
    <lineage>
        <taxon>Eukaryota</taxon>
        <taxon>Viridiplantae</taxon>
        <taxon>Streptophyta</taxon>
        <taxon>Embryophyta</taxon>
        <taxon>Tracheophyta</taxon>
        <taxon>Spermatophyta</taxon>
        <taxon>Magnoliopsida</taxon>
        <taxon>eudicotyledons</taxon>
        <taxon>Gunneridae</taxon>
        <taxon>Pentapetalae</taxon>
        <taxon>rosids</taxon>
        <taxon>fabids</taxon>
        <taxon>Fabales</taxon>
        <taxon>Fabaceae</taxon>
        <taxon>Caesalpinioideae</taxon>
        <taxon>Cassia clade</taxon>
        <taxon>Senna</taxon>
    </lineage>
</organism>
<reference evidence="1" key="1">
    <citation type="submission" date="2020-09" db="EMBL/GenBank/DDBJ databases">
        <title>Genome-Enabled Discovery of Anthraquinone Biosynthesis in Senna tora.</title>
        <authorList>
            <person name="Kang S.-H."/>
            <person name="Pandey R.P."/>
            <person name="Lee C.-M."/>
            <person name="Sim J.-S."/>
            <person name="Jeong J.-T."/>
            <person name="Choi B.-S."/>
            <person name="Jung M."/>
            <person name="Ginzburg D."/>
            <person name="Zhao K."/>
            <person name="Won S.Y."/>
            <person name="Oh T.-J."/>
            <person name="Yu Y."/>
            <person name="Kim N.-H."/>
            <person name="Lee O.R."/>
            <person name="Lee T.-H."/>
            <person name="Bashyal P."/>
            <person name="Kim T.-S."/>
            <person name="Lee W.-H."/>
            <person name="Kawkins C."/>
            <person name="Kim C.-K."/>
            <person name="Kim J.S."/>
            <person name="Ahn B.O."/>
            <person name="Rhee S.Y."/>
            <person name="Sohng J.K."/>
        </authorList>
    </citation>
    <scope>NUCLEOTIDE SEQUENCE</scope>
    <source>
        <tissue evidence="1">Leaf</tissue>
    </source>
</reference>
<dbReference type="EMBL" id="JAAIUW010000012">
    <property type="protein sequence ID" value="KAF7805568.1"/>
    <property type="molecule type" value="Genomic_DNA"/>
</dbReference>